<keyword evidence="3" id="KW-1185">Reference proteome</keyword>
<sequence length="723" mass="80469">MRLGPHKTSKTEAEVFAEIFALCSSPGYAHAIAYICHRDNFVAFDSEMKADDMQRLFASDRLIRTEITTLIGLLVQNAVDLSLPSPETMQAYVDRTLQLMEELHAAIGMPMFENMTASRSGQSDEAASQRGAFLREPIFYGGESAYGFQYRDFSPEKYGKDNDWLRRKMGFDIQAATAVVRAIGERQNINVMEAHKAMPPDAPASWTILPGFYLASEELALASGVPIEEVRAVLDAFTLKGRNTTFTDATAFNSISATPLIPLPDGRVLLFQYYSIVEALYESPFYWMGADDTYKAKAFKHRGEFTESFTARRLAKVFGGANVRSNIDVFHGKNKAGEIDVLVTFGDRVIVVQAKSKRLTLEARKGNDGQIEADFQKAIADSYEQGLLCARRILDGDCALRDSAGAEVKLVWAPKEVFILNVVADHYPALSFQAGQFLKPEVSDGIRPPFIMDVFLLDAMTEMLETPLRLLSYINQRVLQADRLHLAHELVALSFHLKQNLWLSPENSLVMLGDDISSDLDLAMTVRRDGVPGKRTPDGILTKFAGTAFERLITQIEKKSDPAAVELGFLLLSIGEETCRHIDEAIHQITRRAKVDGKLHDFTVGIGETGEGICLHCNPKSSDEAADRLAAHCHLRKYTQKAHKWIGLCLNTDESIRMGVVLDFEWEQSDEMDSQTATMQQRKGGAVPQKPFVKWTRDKTGRNESCPCGSGLKYKKCHLGNAP</sequence>
<dbReference type="AlphaFoldDB" id="A0A4R6GI61"/>
<dbReference type="SUPFAM" id="SSF103642">
    <property type="entry name" value="Sec-C motif"/>
    <property type="match status" value="1"/>
</dbReference>
<dbReference type="PANTHER" id="PTHR33747">
    <property type="entry name" value="UPF0225 PROTEIN SCO1677"/>
    <property type="match status" value="1"/>
</dbReference>
<name>A0A4R6GI61_9BURK</name>
<accession>A0A4R6GI61</accession>
<proteinExistence type="predicted"/>
<dbReference type="PANTHER" id="PTHR33747:SF1">
    <property type="entry name" value="ADENYLATE CYCLASE-ASSOCIATED CAP C-TERMINAL DOMAIN-CONTAINING PROTEIN"/>
    <property type="match status" value="1"/>
</dbReference>
<dbReference type="Pfam" id="PF02810">
    <property type="entry name" value="SEC-C"/>
    <property type="match status" value="1"/>
</dbReference>
<gene>
    <name evidence="2" type="ORF">EV677_1164</name>
</gene>
<organism evidence="2 3">
    <name type="scientific">Herminiimonas fonticola</name>
    <dbReference type="NCBI Taxonomy" id="303380"/>
    <lineage>
        <taxon>Bacteria</taxon>
        <taxon>Pseudomonadati</taxon>
        <taxon>Pseudomonadota</taxon>
        <taxon>Betaproteobacteria</taxon>
        <taxon>Burkholderiales</taxon>
        <taxon>Oxalobacteraceae</taxon>
        <taxon>Herminiimonas</taxon>
    </lineage>
</organism>
<dbReference type="Gene3D" id="3.10.450.50">
    <property type="match status" value="1"/>
</dbReference>
<evidence type="ECO:0000313" key="3">
    <source>
        <dbReference type="Proteomes" id="UP000294737"/>
    </source>
</evidence>
<comment type="caution">
    <text evidence="2">The sequence shown here is derived from an EMBL/GenBank/DDBJ whole genome shotgun (WGS) entry which is preliminary data.</text>
</comment>
<feature type="region of interest" description="Disordered" evidence="1">
    <location>
        <begin position="672"/>
        <end position="691"/>
    </location>
</feature>
<evidence type="ECO:0000256" key="1">
    <source>
        <dbReference type="SAM" id="MobiDB-lite"/>
    </source>
</evidence>
<protein>
    <submittedName>
        <fullName evidence="2">SEC-C motif-containing protein</fullName>
    </submittedName>
</protein>
<reference evidence="2 3" key="1">
    <citation type="submission" date="2019-03" db="EMBL/GenBank/DDBJ databases">
        <title>Genomic Encyclopedia of Type Strains, Phase IV (KMG-IV): sequencing the most valuable type-strain genomes for metagenomic binning, comparative biology and taxonomic classification.</title>
        <authorList>
            <person name="Goeker M."/>
        </authorList>
    </citation>
    <scope>NUCLEOTIDE SEQUENCE [LARGE SCALE GENOMIC DNA]</scope>
    <source>
        <strain evidence="2 3">DSM 18555</strain>
    </source>
</reference>
<dbReference type="InterPro" id="IPR004027">
    <property type="entry name" value="SEC_C_motif"/>
</dbReference>
<dbReference type="Proteomes" id="UP000294737">
    <property type="component" value="Unassembled WGS sequence"/>
</dbReference>
<dbReference type="EMBL" id="SNWF01000004">
    <property type="protein sequence ID" value="TDN94613.1"/>
    <property type="molecule type" value="Genomic_DNA"/>
</dbReference>
<evidence type="ECO:0000313" key="2">
    <source>
        <dbReference type="EMBL" id="TDN94613.1"/>
    </source>
</evidence>